<evidence type="ECO:0000313" key="2">
    <source>
        <dbReference type="Proteomes" id="UP000253919"/>
    </source>
</evidence>
<accession>A0A369QI22</accession>
<organism evidence="1 2">
    <name type="scientific">Adhaeribacter pallidiroseus</name>
    <dbReference type="NCBI Taxonomy" id="2072847"/>
    <lineage>
        <taxon>Bacteria</taxon>
        <taxon>Pseudomonadati</taxon>
        <taxon>Bacteroidota</taxon>
        <taxon>Cytophagia</taxon>
        <taxon>Cytophagales</taxon>
        <taxon>Hymenobacteraceae</taxon>
        <taxon>Adhaeribacter</taxon>
    </lineage>
</organism>
<sequence length="31" mass="3359">MDPMKIITALALPAAVVVLGIRITRLIRNKA</sequence>
<dbReference type="Proteomes" id="UP000253919">
    <property type="component" value="Unassembled WGS sequence"/>
</dbReference>
<comment type="caution">
    <text evidence="1">The sequence shown here is derived from an EMBL/GenBank/DDBJ whole genome shotgun (WGS) entry which is preliminary data.</text>
</comment>
<evidence type="ECO:0000313" key="1">
    <source>
        <dbReference type="EMBL" id="RDC63950.1"/>
    </source>
</evidence>
<dbReference type="AlphaFoldDB" id="A0A369QI22"/>
<keyword evidence="2" id="KW-1185">Reference proteome</keyword>
<proteinExistence type="predicted"/>
<reference evidence="1 2" key="1">
    <citation type="submission" date="2018-04" db="EMBL/GenBank/DDBJ databases">
        <title>Adhaeribacter sp. HMF7616 genome sequencing and assembly.</title>
        <authorList>
            <person name="Kang H."/>
            <person name="Kang J."/>
            <person name="Cha I."/>
            <person name="Kim H."/>
            <person name="Joh K."/>
        </authorList>
    </citation>
    <scope>NUCLEOTIDE SEQUENCE [LARGE SCALE GENOMIC DNA]</scope>
    <source>
        <strain evidence="1 2">HMF7616</strain>
    </source>
</reference>
<protein>
    <submittedName>
        <fullName evidence="1">Uncharacterized protein</fullName>
    </submittedName>
</protein>
<gene>
    <name evidence="1" type="ORF">AHMF7616_02559</name>
</gene>
<dbReference type="EMBL" id="QASA01000001">
    <property type="protein sequence ID" value="RDC63950.1"/>
    <property type="molecule type" value="Genomic_DNA"/>
</dbReference>
<name>A0A369QI22_9BACT</name>